<dbReference type="InterPro" id="IPR023058">
    <property type="entry name" value="PPIase_PpiC_CS"/>
</dbReference>
<comment type="function">
    <text evidence="7">Chaperone involved in the correct folding and assembly of outer membrane proteins. Recognizes specific patterns of aromatic residues and the orientation of their side chains, which are found more frequently in integral outer membrane proteins. May act in both early periplasmic and late outer membrane-associated steps of protein maturation.</text>
</comment>
<dbReference type="PROSITE" id="PS50198">
    <property type="entry name" value="PPIC_PPIASE_2"/>
    <property type="match status" value="2"/>
</dbReference>
<keyword evidence="5 7" id="KW-0143">Chaperone</keyword>
<dbReference type="SUPFAM" id="SSF109998">
    <property type="entry name" value="Triger factor/SurA peptide-binding domain-like"/>
    <property type="match status" value="1"/>
</dbReference>
<dbReference type="Pfam" id="PF00639">
    <property type="entry name" value="Rotamase"/>
    <property type="match status" value="1"/>
</dbReference>
<dbReference type="GO" id="GO:0003755">
    <property type="term" value="F:peptidyl-prolyl cis-trans isomerase activity"/>
    <property type="evidence" value="ECO:0007669"/>
    <property type="project" value="UniProtKB-UniRule"/>
</dbReference>
<dbReference type="PANTHER" id="PTHR47637">
    <property type="entry name" value="CHAPERONE SURA"/>
    <property type="match status" value="1"/>
</dbReference>
<dbReference type="Proteomes" id="UP000886687">
    <property type="component" value="Unassembled WGS sequence"/>
</dbReference>
<evidence type="ECO:0000313" key="9">
    <source>
        <dbReference type="EMBL" id="MCG7939156.1"/>
    </source>
</evidence>
<keyword evidence="3 7" id="KW-0574">Periplasm</keyword>
<evidence type="ECO:0000256" key="4">
    <source>
        <dbReference type="ARBA" id="ARBA00023110"/>
    </source>
</evidence>
<feature type="chain" id="PRO_5039773682" description="Chaperone SurA" evidence="7">
    <location>
        <begin position="26"/>
        <end position="436"/>
    </location>
</feature>
<comment type="catalytic activity">
    <reaction evidence="7">
        <text>[protein]-peptidylproline (omega=180) = [protein]-peptidylproline (omega=0)</text>
        <dbReference type="Rhea" id="RHEA:16237"/>
        <dbReference type="Rhea" id="RHEA-COMP:10747"/>
        <dbReference type="Rhea" id="RHEA-COMP:10748"/>
        <dbReference type="ChEBI" id="CHEBI:83833"/>
        <dbReference type="ChEBI" id="CHEBI:83834"/>
        <dbReference type="EC" id="5.2.1.8"/>
    </reaction>
</comment>
<feature type="domain" description="PpiC" evidence="8">
    <location>
        <begin position="176"/>
        <end position="277"/>
    </location>
</feature>
<reference evidence="9" key="1">
    <citation type="journal article" date="2021" name="Proc. Natl. Acad. Sci. U.S.A.">
        <title>Global biogeography of chemosynthetic symbionts reveals both localized and globally distributed symbiont groups. .</title>
        <authorList>
            <person name="Osvatic J.T."/>
            <person name="Wilkins L.G.E."/>
            <person name="Leibrecht L."/>
            <person name="Leray M."/>
            <person name="Zauner S."/>
            <person name="Polzin J."/>
            <person name="Camacho Y."/>
            <person name="Gros O."/>
            <person name="van Gils J.A."/>
            <person name="Eisen J.A."/>
            <person name="Petersen J.M."/>
            <person name="Yuen B."/>
        </authorList>
    </citation>
    <scope>NUCLEOTIDE SEQUENCE</scope>
    <source>
        <strain evidence="9">MAGL173</strain>
    </source>
</reference>
<dbReference type="InterPro" id="IPR046357">
    <property type="entry name" value="PPIase_dom_sf"/>
</dbReference>
<evidence type="ECO:0000256" key="3">
    <source>
        <dbReference type="ARBA" id="ARBA00022764"/>
    </source>
</evidence>
<dbReference type="InterPro" id="IPR023034">
    <property type="entry name" value="PPIase_SurA"/>
</dbReference>
<dbReference type="InterPro" id="IPR015391">
    <property type="entry name" value="SurA_N"/>
</dbReference>
<dbReference type="EC" id="5.2.1.8" evidence="7"/>
<dbReference type="AlphaFoldDB" id="A0A9E4K3Y8"/>
<dbReference type="GO" id="GO:0006457">
    <property type="term" value="P:protein folding"/>
    <property type="evidence" value="ECO:0007669"/>
    <property type="project" value="UniProtKB-UniRule"/>
</dbReference>
<evidence type="ECO:0000256" key="1">
    <source>
        <dbReference type="ARBA" id="ARBA00022729"/>
    </source>
</evidence>
<dbReference type="SUPFAM" id="SSF54534">
    <property type="entry name" value="FKBP-like"/>
    <property type="match status" value="2"/>
</dbReference>
<evidence type="ECO:0000256" key="5">
    <source>
        <dbReference type="ARBA" id="ARBA00023186"/>
    </source>
</evidence>
<evidence type="ECO:0000256" key="7">
    <source>
        <dbReference type="HAMAP-Rule" id="MF_01183"/>
    </source>
</evidence>
<dbReference type="PROSITE" id="PS01096">
    <property type="entry name" value="PPIC_PPIASE_1"/>
    <property type="match status" value="1"/>
</dbReference>
<evidence type="ECO:0000256" key="2">
    <source>
        <dbReference type="ARBA" id="ARBA00022737"/>
    </source>
</evidence>
<dbReference type="Gene3D" id="1.10.4030.10">
    <property type="entry name" value="Porin chaperone SurA, peptide-binding domain"/>
    <property type="match status" value="1"/>
</dbReference>
<dbReference type="InterPro" id="IPR000297">
    <property type="entry name" value="PPIase_PpiC"/>
</dbReference>
<sequence length="436" mass="49034" precursor="true">MSERSSSISMLLLLGLLFSSTISSAAVKELDYIVAIVNDDIIAKSELDNKTREMLAQMSQKRNNLPPMKIIQEQILERMIAKRLQLQAASQLGLSVDDATVTKAIANIAETNNITLLQLRETLEMDGISFPLFREQLREDILINRLKQKEVINRIVITEQDIKNFLAREMGSSRQRTAVRLLHILIATPEGASPQDVQAAKKQAADIHQQLLEGGDFSELAIRHSDGRQALEGGDLGWVETSRIPSLFTSVVDEMEADTISTPIRNASGFHIVKLAEVKGGQKMIINQTHARHILINTNEIVSDDEARQRLETLRARIIDGDGFETLARSHSDDKASAIKGGDLGWTSPGDLVPQFEEQMNAMAIDEISQPFKTQFGWHIVQPLERRQHDSTEEVLKNKARQEIQKQKSEEAIELWLRRLRDEAYVEVLLEELSPP</sequence>
<dbReference type="GO" id="GO:0050821">
    <property type="term" value="P:protein stabilization"/>
    <property type="evidence" value="ECO:0007669"/>
    <property type="project" value="InterPro"/>
</dbReference>
<keyword evidence="4 7" id="KW-0697">Rotamase</keyword>
<gene>
    <name evidence="7" type="primary">surA</name>
    <name evidence="9" type="ORF">JAZ04_09915</name>
</gene>
<keyword evidence="2 7" id="KW-0677">Repeat</keyword>
<feature type="domain" description="PpiC" evidence="8">
    <location>
        <begin position="286"/>
        <end position="385"/>
    </location>
</feature>
<evidence type="ECO:0000256" key="6">
    <source>
        <dbReference type="ARBA" id="ARBA00023235"/>
    </source>
</evidence>
<keyword evidence="1 7" id="KW-0732">Signal</keyword>
<dbReference type="PANTHER" id="PTHR47637:SF1">
    <property type="entry name" value="CHAPERONE SURA"/>
    <property type="match status" value="1"/>
</dbReference>
<comment type="subcellular location">
    <subcellularLocation>
        <location evidence="7">Periplasm</location>
    </subcellularLocation>
    <text evidence="7">Is capable of associating with the outer membrane.</text>
</comment>
<dbReference type="EMBL" id="JAEPDI010000005">
    <property type="protein sequence ID" value="MCG7939156.1"/>
    <property type="molecule type" value="Genomic_DNA"/>
</dbReference>
<feature type="signal peptide" evidence="7">
    <location>
        <begin position="1"/>
        <end position="25"/>
    </location>
</feature>
<proteinExistence type="inferred from homology"/>
<evidence type="ECO:0000313" key="10">
    <source>
        <dbReference type="Proteomes" id="UP000886687"/>
    </source>
</evidence>
<keyword evidence="6 7" id="KW-0413">Isomerase</keyword>
<protein>
    <recommendedName>
        <fullName evidence="7">Chaperone SurA</fullName>
    </recommendedName>
    <alternativeName>
        <fullName evidence="7">Peptidyl-prolyl cis-trans isomerase SurA</fullName>
        <shortName evidence="7">PPIase SurA</shortName>
        <ecNumber evidence="7">5.2.1.8</ecNumber>
    </alternativeName>
    <alternativeName>
        <fullName evidence="7">Rotamase SurA</fullName>
    </alternativeName>
</protein>
<organism evidence="9 10">
    <name type="scientific">Candidatus Thiodiazotropha lotti</name>
    <dbReference type="NCBI Taxonomy" id="2792787"/>
    <lineage>
        <taxon>Bacteria</taxon>
        <taxon>Pseudomonadati</taxon>
        <taxon>Pseudomonadota</taxon>
        <taxon>Gammaproteobacteria</taxon>
        <taxon>Chromatiales</taxon>
        <taxon>Sedimenticolaceae</taxon>
        <taxon>Candidatus Thiodiazotropha</taxon>
    </lineage>
</organism>
<dbReference type="Pfam" id="PF09312">
    <property type="entry name" value="SurA_N"/>
    <property type="match status" value="1"/>
</dbReference>
<accession>A0A9E4K3Y8</accession>
<comment type="domain">
    <text evidence="7">The PPIase activity resides only in the second parvulin domain. The N-terminal region and the C-terminal tail are necessary and sufficient for the chaperone activity of SurA. The PPIase activity is dispensable for SurA to function as a chaperone. The N-terminal region and the C-terminal tail are also required for porin recognition.</text>
</comment>
<evidence type="ECO:0000259" key="8">
    <source>
        <dbReference type="PROSITE" id="PS50198"/>
    </source>
</evidence>
<dbReference type="InterPro" id="IPR027304">
    <property type="entry name" value="Trigger_fact/SurA_dom_sf"/>
</dbReference>
<dbReference type="Gene3D" id="3.10.50.40">
    <property type="match status" value="2"/>
</dbReference>
<dbReference type="Pfam" id="PF13616">
    <property type="entry name" value="Rotamase_3"/>
    <property type="match status" value="1"/>
</dbReference>
<dbReference type="GO" id="GO:0030288">
    <property type="term" value="C:outer membrane-bounded periplasmic space"/>
    <property type="evidence" value="ECO:0007669"/>
    <property type="project" value="InterPro"/>
</dbReference>
<dbReference type="InterPro" id="IPR050280">
    <property type="entry name" value="OMP_Chaperone_SurA"/>
</dbReference>
<dbReference type="GO" id="GO:0043165">
    <property type="term" value="P:Gram-negative-bacterium-type cell outer membrane assembly"/>
    <property type="evidence" value="ECO:0007669"/>
    <property type="project" value="InterPro"/>
</dbReference>
<comment type="caution">
    <text evidence="9">The sequence shown here is derived from an EMBL/GenBank/DDBJ whole genome shotgun (WGS) entry which is preliminary data.</text>
</comment>
<dbReference type="GO" id="GO:0042277">
    <property type="term" value="F:peptide binding"/>
    <property type="evidence" value="ECO:0007669"/>
    <property type="project" value="InterPro"/>
</dbReference>
<dbReference type="HAMAP" id="MF_01183">
    <property type="entry name" value="Chaperone_SurA"/>
    <property type="match status" value="1"/>
</dbReference>
<dbReference type="GO" id="GO:0051082">
    <property type="term" value="F:unfolded protein binding"/>
    <property type="evidence" value="ECO:0007669"/>
    <property type="project" value="UniProtKB-UniRule"/>
</dbReference>
<name>A0A9E4K3Y8_9GAMM</name>